<keyword evidence="1" id="KW-0378">Hydrolase</keyword>
<protein>
    <submittedName>
        <fullName evidence="1">Heteromeric transposase endonuclease subunit TnsA</fullName>
    </submittedName>
</protein>
<keyword evidence="2" id="KW-1185">Reference proteome</keyword>
<dbReference type="EMBL" id="RDPI01001191">
    <property type="protein sequence ID" value="MBF4376873.1"/>
    <property type="molecule type" value="Genomic_DNA"/>
</dbReference>
<gene>
    <name evidence="1" type="ORF">EAY46_28260</name>
</gene>
<dbReference type="GO" id="GO:0004519">
    <property type="term" value="F:endonuclease activity"/>
    <property type="evidence" value="ECO:0007669"/>
    <property type="project" value="UniProtKB-KW"/>
</dbReference>
<dbReference type="InterPro" id="IPR011335">
    <property type="entry name" value="Restrct_endonuc-II-like"/>
</dbReference>
<proteinExistence type="predicted"/>
<evidence type="ECO:0000313" key="1">
    <source>
        <dbReference type="EMBL" id="MBF4376873.1"/>
    </source>
</evidence>
<feature type="non-terminal residue" evidence="1">
    <location>
        <position position="116"/>
    </location>
</feature>
<dbReference type="SUPFAM" id="SSF52980">
    <property type="entry name" value="Restriction endonuclease-like"/>
    <property type="match status" value="1"/>
</dbReference>
<organism evidence="1 2">
    <name type="scientific">Vibrio anguillarum</name>
    <name type="common">Listonella anguillarum</name>
    <dbReference type="NCBI Taxonomy" id="55601"/>
    <lineage>
        <taxon>Bacteria</taxon>
        <taxon>Pseudomonadati</taxon>
        <taxon>Pseudomonadota</taxon>
        <taxon>Gammaproteobacteria</taxon>
        <taxon>Vibrionales</taxon>
        <taxon>Vibrionaceae</taxon>
        <taxon>Vibrio</taxon>
    </lineage>
</organism>
<sequence length="116" mass="13040">MPDSNKPVHPADLKKLKTRGKGVGKDYEPFIYIHELSSLGESCRSNSATVGRVHHLLSRLELAAFLSFDYSSNTIDIREQFPIPIEDTLDICRQLGIKHPQVSGKLKVVTTDFLFD</sequence>
<reference evidence="1 2" key="1">
    <citation type="journal article" date="2021" name="PeerJ">
        <title>Analysis of 44 Vibrio anguillarum genomes reveals high genetic diversity.</title>
        <authorList>
            <person name="Hansen M.J."/>
            <person name="Dalsgaard I."/>
        </authorList>
    </citation>
    <scope>NUCLEOTIDE SEQUENCE [LARGE SCALE GENOMIC DNA]</scope>
    <source>
        <strain evidence="1 2">040915-1/1B</strain>
    </source>
</reference>
<keyword evidence="1" id="KW-0540">Nuclease</keyword>
<dbReference type="InterPro" id="IPR011856">
    <property type="entry name" value="tRNA_endonuc-like_dom_sf"/>
</dbReference>
<dbReference type="Gene3D" id="3.40.1350.10">
    <property type="match status" value="1"/>
</dbReference>
<name>A0ABR9ZEI7_VIBAN</name>
<comment type="caution">
    <text evidence="1">The sequence shown here is derived from an EMBL/GenBank/DDBJ whole genome shotgun (WGS) entry which is preliminary data.</text>
</comment>
<accession>A0ABR9ZEI7</accession>
<dbReference type="Proteomes" id="UP000726136">
    <property type="component" value="Unassembled WGS sequence"/>
</dbReference>
<evidence type="ECO:0000313" key="2">
    <source>
        <dbReference type="Proteomes" id="UP000726136"/>
    </source>
</evidence>
<keyword evidence="1" id="KW-0255">Endonuclease</keyword>